<organism evidence="2 4">
    <name type="scientific">[Ruminococcus] torques</name>
    <dbReference type="NCBI Taxonomy" id="33039"/>
    <lineage>
        <taxon>Bacteria</taxon>
        <taxon>Bacillati</taxon>
        <taxon>Bacillota</taxon>
        <taxon>Clostridia</taxon>
        <taxon>Lachnospirales</taxon>
        <taxon>Lachnospiraceae</taxon>
        <taxon>Mediterraneibacter</taxon>
    </lineage>
</organism>
<dbReference type="Proteomes" id="UP000095787">
    <property type="component" value="Unassembled WGS sequence"/>
</dbReference>
<dbReference type="EMBL" id="RCYR01000006">
    <property type="protein sequence ID" value="RYS80898.1"/>
    <property type="molecule type" value="Genomic_DNA"/>
</dbReference>
<dbReference type="SUPFAM" id="SSF46785">
    <property type="entry name" value="Winged helix' DNA-binding domain"/>
    <property type="match status" value="1"/>
</dbReference>
<evidence type="ECO:0000313" key="4">
    <source>
        <dbReference type="Proteomes" id="UP000095787"/>
    </source>
</evidence>
<evidence type="ECO:0000313" key="2">
    <source>
        <dbReference type="EMBL" id="CUN85369.1"/>
    </source>
</evidence>
<dbReference type="PANTHER" id="PTHR33169">
    <property type="entry name" value="PADR-FAMILY TRANSCRIPTIONAL REGULATOR"/>
    <property type="match status" value="1"/>
</dbReference>
<dbReference type="InterPro" id="IPR036390">
    <property type="entry name" value="WH_DNA-bd_sf"/>
</dbReference>
<dbReference type="InterPro" id="IPR036388">
    <property type="entry name" value="WH-like_DNA-bd_sf"/>
</dbReference>
<gene>
    <name evidence="3" type="ORF">EAI93_05175</name>
    <name evidence="2" type="ORF">ERS852456_00979</name>
</gene>
<dbReference type="Gene3D" id="1.10.10.10">
    <property type="entry name" value="Winged helix-like DNA-binding domain superfamily/Winged helix DNA-binding domain"/>
    <property type="match status" value="1"/>
</dbReference>
<dbReference type="Pfam" id="PF03551">
    <property type="entry name" value="PadR"/>
    <property type="match status" value="1"/>
</dbReference>
<dbReference type="Proteomes" id="UP000292665">
    <property type="component" value="Unassembled WGS sequence"/>
</dbReference>
<protein>
    <submittedName>
        <fullName evidence="2">Lineage-specific thermal regulator protein</fullName>
    </submittedName>
    <submittedName>
        <fullName evidence="3">PadR family transcriptional regulator</fullName>
    </submittedName>
</protein>
<reference evidence="2 4" key="1">
    <citation type="submission" date="2015-09" db="EMBL/GenBank/DDBJ databases">
        <authorList>
            <consortium name="Pathogen Informatics"/>
        </authorList>
    </citation>
    <scope>NUCLEOTIDE SEQUENCE [LARGE SCALE GENOMIC DNA]</scope>
    <source>
        <strain evidence="2 4">2789STDY5834841</strain>
    </source>
</reference>
<evidence type="ECO:0000259" key="1">
    <source>
        <dbReference type="Pfam" id="PF03551"/>
    </source>
</evidence>
<dbReference type="InterPro" id="IPR005149">
    <property type="entry name" value="Tscrpt_reg_PadR_N"/>
</dbReference>
<dbReference type="EMBL" id="CYZO01000010">
    <property type="protein sequence ID" value="CUN85369.1"/>
    <property type="molecule type" value="Genomic_DNA"/>
</dbReference>
<dbReference type="PANTHER" id="PTHR33169:SF14">
    <property type="entry name" value="TRANSCRIPTIONAL REGULATOR RV3488"/>
    <property type="match status" value="1"/>
</dbReference>
<dbReference type="RefSeq" id="WP_004845274.1">
    <property type="nucleotide sequence ID" value="NZ_AP028249.1"/>
</dbReference>
<accession>A0A174ABX3</accession>
<evidence type="ECO:0000313" key="5">
    <source>
        <dbReference type="Proteomes" id="UP000292665"/>
    </source>
</evidence>
<proteinExistence type="predicted"/>
<sequence>MTLPLSAPMLDLLVLSVIAEEDAYGYQIGRIIKRASATMKDSALYPILKRLQENHFVETYDRQFQGRNRKYYTITDAGRQYLAELTEEWERYRTVVDDIVKGGNLS</sequence>
<feature type="domain" description="Transcription regulator PadR N-terminal" evidence="1">
    <location>
        <begin position="14"/>
        <end position="84"/>
    </location>
</feature>
<dbReference type="GeneID" id="97329457"/>
<name>A0A174ABX3_9FIRM</name>
<dbReference type="InterPro" id="IPR052509">
    <property type="entry name" value="Metal_resp_DNA-bind_regulator"/>
</dbReference>
<reference evidence="3 5" key="2">
    <citation type="journal article" date="2019" name="Science, e1252229">
        <title>Invertible promoters mediate bacterial phase variation, antibiotic resistance, and host adaptation in the gut.</title>
        <authorList>
            <person name="Jiang X."/>
            <person name="Hall A.B."/>
            <person name="Arthur T.D."/>
            <person name="Plichta D.R."/>
            <person name="Covington C.T."/>
            <person name="Poyet M."/>
            <person name="Crothers J."/>
            <person name="Moses P.L."/>
            <person name="Tolonen A.C."/>
            <person name="Vlamakis H."/>
            <person name="Alm E.J."/>
            <person name="Xavier R.J."/>
        </authorList>
    </citation>
    <scope>NUCLEOTIDE SEQUENCE [LARGE SCALE GENOMIC DNA]</scope>
    <source>
        <strain evidence="5">aa_0143</strain>
        <strain evidence="3">Aa_0143</strain>
    </source>
</reference>
<dbReference type="AlphaFoldDB" id="A0A174ABX3"/>
<evidence type="ECO:0000313" key="3">
    <source>
        <dbReference type="EMBL" id="RYS80898.1"/>
    </source>
</evidence>